<sequence>MGPSKVEDPSSELRRGEFGRYAANASISIDGGPLAGAESPGELPPLPAPTTSLAAEPPPAAFPAEPFPAAPAFPVEPTPVTSQDRQIGPPAGLDPTGRENLSNGELLERIAQLERQITRAAVGGPTFGAAPPAQVQDFPLSLPNTGHGLVDFEALEARSAHVTQRLEAAEQELRAEKEAGRGNKLKVEQLEQKLKDREQLLSHAKEMWMKENVRASKLADALTAAEDKLADQERRLADVSAKYAEAQQEVRQLQHLLGSSTGGLTGYAPGAVAGDAGLGFDLPASDGRNGYAKARIPSTGMTQVPWSDDLGMVPTDESLRMGSPPRTLASSGQMPLLENDTNAERFRRLCLLNDAVLYEDDLLQVGIKAEYSGLEGQIAVFFGNKGHAALHTFTAQYFVREEQALRLVASPMSQQLEADEQVVQRVTVSLREPFAEPPWLRLQFLLPDASPRRIQLKFPIILPKFMVGRDLSPQEFFHHWRLQHFVLNEVTSIVHLSERLRGPLVNIARCIVFGGAFRLHHGIDSNADNFVLVSTLSDPAVAARMDARGLDPLAAPDREGGLSLMRVEVGSGRFTGKARVPRART</sequence>
<proteinExistence type="predicted"/>
<dbReference type="GO" id="GO:0016192">
    <property type="term" value="P:vesicle-mediated transport"/>
    <property type="evidence" value="ECO:0007669"/>
    <property type="project" value="InterPro"/>
</dbReference>
<dbReference type="Gene3D" id="3.30.310.10">
    <property type="entry name" value="TATA-Binding Protein"/>
    <property type="match status" value="1"/>
</dbReference>
<dbReference type="AlphaFoldDB" id="A0A812RU79"/>
<dbReference type="Proteomes" id="UP000604046">
    <property type="component" value="Unassembled WGS sequence"/>
</dbReference>
<dbReference type="InterPro" id="IPR013041">
    <property type="entry name" value="Clathrin_app_Ig-like_sf"/>
</dbReference>
<evidence type="ECO:0000259" key="5">
    <source>
        <dbReference type="SMART" id="SM00809"/>
    </source>
</evidence>
<evidence type="ECO:0000256" key="2">
    <source>
        <dbReference type="ARBA" id="ARBA00022927"/>
    </source>
</evidence>
<dbReference type="OrthoDB" id="449210at2759"/>
<comment type="caution">
    <text evidence="6">The sequence shown here is derived from an EMBL/GenBank/DDBJ whole genome shotgun (WGS) entry which is preliminary data.</text>
</comment>
<keyword evidence="3" id="KW-0175">Coiled coil</keyword>
<evidence type="ECO:0000256" key="1">
    <source>
        <dbReference type="ARBA" id="ARBA00022448"/>
    </source>
</evidence>
<feature type="coiled-coil region" evidence="3">
    <location>
        <begin position="152"/>
        <end position="256"/>
    </location>
</feature>
<keyword evidence="1" id="KW-0813">Transport</keyword>
<keyword evidence="7" id="KW-1185">Reference proteome</keyword>
<dbReference type="InterPro" id="IPR012295">
    <property type="entry name" value="TBP_dom_sf"/>
</dbReference>
<keyword evidence="2" id="KW-0653">Protein transport</keyword>
<evidence type="ECO:0000313" key="7">
    <source>
        <dbReference type="Proteomes" id="UP000604046"/>
    </source>
</evidence>
<protein>
    <submittedName>
        <fullName evidence="6">Ap2a1-1 protein</fullName>
    </submittedName>
</protein>
<feature type="compositionally biased region" description="Pro residues" evidence="4">
    <location>
        <begin position="56"/>
        <end position="77"/>
    </location>
</feature>
<dbReference type="SMART" id="SM00809">
    <property type="entry name" value="Alpha_adaptinC2"/>
    <property type="match status" value="1"/>
</dbReference>
<dbReference type="SUPFAM" id="SSF49348">
    <property type="entry name" value="Clathrin adaptor appendage domain"/>
    <property type="match status" value="1"/>
</dbReference>
<accession>A0A812RU79</accession>
<reference evidence="6" key="1">
    <citation type="submission" date="2021-02" db="EMBL/GenBank/DDBJ databases">
        <authorList>
            <person name="Dougan E. K."/>
            <person name="Rhodes N."/>
            <person name="Thang M."/>
            <person name="Chan C."/>
        </authorList>
    </citation>
    <scope>NUCLEOTIDE SEQUENCE</scope>
</reference>
<evidence type="ECO:0000256" key="4">
    <source>
        <dbReference type="SAM" id="MobiDB-lite"/>
    </source>
</evidence>
<evidence type="ECO:0000313" key="6">
    <source>
        <dbReference type="EMBL" id="CAE7456153.1"/>
    </source>
</evidence>
<dbReference type="Pfam" id="PF02883">
    <property type="entry name" value="Alpha_adaptinC2"/>
    <property type="match status" value="1"/>
</dbReference>
<dbReference type="EMBL" id="CAJNDS010002380">
    <property type="protein sequence ID" value="CAE7456153.1"/>
    <property type="molecule type" value="Genomic_DNA"/>
</dbReference>
<organism evidence="6 7">
    <name type="scientific">Symbiodinium natans</name>
    <dbReference type="NCBI Taxonomy" id="878477"/>
    <lineage>
        <taxon>Eukaryota</taxon>
        <taxon>Sar</taxon>
        <taxon>Alveolata</taxon>
        <taxon>Dinophyceae</taxon>
        <taxon>Suessiales</taxon>
        <taxon>Symbiodiniaceae</taxon>
        <taxon>Symbiodinium</taxon>
    </lineage>
</organism>
<dbReference type="InterPro" id="IPR008152">
    <property type="entry name" value="Clathrin_a/b/g-adaptin_app_Ig"/>
</dbReference>
<feature type="domain" description="Clathrin adaptor alpha/beta/gamma-adaptin appendage Ig-like subdomain" evidence="5">
    <location>
        <begin position="347"/>
        <end position="459"/>
    </location>
</feature>
<gene>
    <name evidence="6" type="primary">ap2a1-1</name>
    <name evidence="6" type="ORF">SNAT2548_LOCUS25144</name>
</gene>
<evidence type="ECO:0000256" key="3">
    <source>
        <dbReference type="SAM" id="Coils"/>
    </source>
</evidence>
<dbReference type="GO" id="GO:0006886">
    <property type="term" value="P:intracellular protein transport"/>
    <property type="evidence" value="ECO:0007669"/>
    <property type="project" value="InterPro"/>
</dbReference>
<name>A0A812RU79_9DINO</name>
<feature type="region of interest" description="Disordered" evidence="4">
    <location>
        <begin position="27"/>
        <end position="102"/>
    </location>
</feature>
<dbReference type="Gene3D" id="2.60.40.1230">
    <property type="match status" value="1"/>
</dbReference>